<comment type="subcellular location">
    <subcellularLocation>
        <location evidence="1">Membrane</location>
    </subcellularLocation>
</comment>
<dbReference type="EMBL" id="DF933829">
    <property type="protein sequence ID" value="GAM38028.1"/>
    <property type="molecule type" value="Genomic_DNA"/>
</dbReference>
<sequence length="686" mass="77757">MLLSRPQAKPTFLRRWTVRPNPSIRDIQQHRLPSIFGSYDFDLIRPHVPSISAELSSDKACIPGYIFSIPDGRSPTIYDQNGELIWRERRNALTQNLRVQTFRGQDYLTYWTKEPFGPGRYYLLDSSYTERYIVTPVGMIIDSLHDFTVTRRDTALIAAHYKRRANLSAIGGPIDGWILDGIFQEIDIVTGNLLYEWRAAEHVPIADTFNILDDEEGTEDRPFDYFHISGVDQSPSGDYLVSSGHMRAVMLIDASTGQVQWNLGGRKNDFRDFGDRPVVDFMWPHNARWAENGTLTVMDKESSGTRNCGMTIQINPHTTQAVLQQTYNGPAELKELSDGDMQISQDTGNVLISWGGRRGLSEFTADGKLLCENYVLNPLSSFGFLRPVAPSHVTKHTWTGKPLTRPTVKTSGHRLHVHWNGATEVAGWQLDLKEQRSSSKTDVSPYHEVGRFRKTGFETLLRVPPLKGKSRYFLRVAALDQQGQILGYTDDVEWQQAWTGSELSQSQFRILAGGIIIWRDIFDVRMNSMIANLGLTATNYTSGLLLWNYIYAYMLTSTRAIKFRAGIDHNTNPRYDLAKYGERAVAEGKITRKKLGQLERGASAHANSIESFALFASTIVLMNVAKLDVETINLVGLAYSIFRIGYVQAYFYGEDRRLSYVRSILWHFGNFSCFYGIWFAGKALQA</sequence>
<accession>A0A6V8H9C5</accession>
<dbReference type="InterPro" id="IPR023352">
    <property type="entry name" value="MAPEG-like_dom_sf"/>
</dbReference>
<feature type="transmembrane region" description="Helical" evidence="5">
    <location>
        <begin position="529"/>
        <end position="554"/>
    </location>
</feature>
<dbReference type="Pfam" id="PF01124">
    <property type="entry name" value="MAPEG"/>
    <property type="match status" value="1"/>
</dbReference>
<evidence type="ECO:0000313" key="7">
    <source>
        <dbReference type="Proteomes" id="UP000053095"/>
    </source>
</evidence>
<keyword evidence="2 5" id="KW-0812">Transmembrane</keyword>
<comment type="caution">
    <text evidence="6">The sequence shown here is derived from an EMBL/GenBank/DDBJ whole genome shotgun (WGS) entry which is preliminary data.</text>
</comment>
<dbReference type="InterPro" id="IPR053143">
    <property type="entry name" value="Arylsulfate_ST"/>
</dbReference>
<keyword evidence="7" id="KW-1185">Reference proteome</keyword>
<proteinExistence type="predicted"/>
<organism evidence="6 7">
    <name type="scientific">Talaromyces pinophilus</name>
    <name type="common">Penicillium pinophilum</name>
    <dbReference type="NCBI Taxonomy" id="128442"/>
    <lineage>
        <taxon>Eukaryota</taxon>
        <taxon>Fungi</taxon>
        <taxon>Dikarya</taxon>
        <taxon>Ascomycota</taxon>
        <taxon>Pezizomycotina</taxon>
        <taxon>Eurotiomycetes</taxon>
        <taxon>Eurotiomycetidae</taxon>
        <taxon>Eurotiales</taxon>
        <taxon>Trichocomaceae</taxon>
        <taxon>Talaromyces</taxon>
        <taxon>Talaromyces sect. Talaromyces</taxon>
    </lineage>
</organism>
<dbReference type="Proteomes" id="UP000053095">
    <property type="component" value="Unassembled WGS sequence"/>
</dbReference>
<dbReference type="AlphaFoldDB" id="A0A6V8H9C5"/>
<evidence type="ECO:0000256" key="1">
    <source>
        <dbReference type="ARBA" id="ARBA00004370"/>
    </source>
</evidence>
<dbReference type="Gene3D" id="1.20.120.550">
    <property type="entry name" value="Membrane associated eicosanoid/glutathione metabolism-like domain"/>
    <property type="match status" value="1"/>
</dbReference>
<feature type="transmembrane region" description="Helical" evidence="5">
    <location>
        <begin position="664"/>
        <end position="681"/>
    </location>
</feature>
<protein>
    <submittedName>
        <fullName evidence="6">Uncharacterized protein</fullName>
    </submittedName>
</protein>
<dbReference type="GO" id="GO:0016020">
    <property type="term" value="C:membrane"/>
    <property type="evidence" value="ECO:0007669"/>
    <property type="project" value="UniProtKB-SubCell"/>
</dbReference>
<name>A0A6V8H9C5_TALPI</name>
<dbReference type="InterPro" id="IPR001129">
    <property type="entry name" value="Membr-assoc_MAPEG"/>
</dbReference>
<dbReference type="PANTHER" id="PTHR35340:SF5">
    <property type="entry name" value="ASST-DOMAIN-CONTAINING PROTEIN"/>
    <property type="match status" value="1"/>
</dbReference>
<evidence type="ECO:0000256" key="4">
    <source>
        <dbReference type="ARBA" id="ARBA00023136"/>
    </source>
</evidence>
<gene>
    <name evidence="6" type="ORF">TCE0_033r08442</name>
</gene>
<evidence type="ECO:0000256" key="3">
    <source>
        <dbReference type="ARBA" id="ARBA00022989"/>
    </source>
</evidence>
<evidence type="ECO:0000256" key="2">
    <source>
        <dbReference type="ARBA" id="ARBA00022692"/>
    </source>
</evidence>
<dbReference type="Pfam" id="PF14269">
    <property type="entry name" value="Arylsulfotran_2"/>
    <property type="match status" value="1"/>
</dbReference>
<evidence type="ECO:0000256" key="5">
    <source>
        <dbReference type="SAM" id="Phobius"/>
    </source>
</evidence>
<dbReference type="SUPFAM" id="SSF161084">
    <property type="entry name" value="MAPEG domain-like"/>
    <property type="match status" value="1"/>
</dbReference>
<dbReference type="InterPro" id="IPR011047">
    <property type="entry name" value="Quinoprotein_ADH-like_sf"/>
</dbReference>
<keyword evidence="3 5" id="KW-1133">Transmembrane helix</keyword>
<reference evidence="7" key="1">
    <citation type="journal article" date="2015" name="Genome Announc.">
        <title>Draft genome sequence of Talaromyces cellulolyticus strain Y-94, a source of lignocellulosic biomass-degrading enzymes.</title>
        <authorList>
            <person name="Fujii T."/>
            <person name="Koike H."/>
            <person name="Sawayama S."/>
            <person name="Yano S."/>
            <person name="Inoue H."/>
        </authorList>
    </citation>
    <scope>NUCLEOTIDE SEQUENCE [LARGE SCALE GENOMIC DNA]</scope>
    <source>
        <strain evidence="7">Y-94</strain>
    </source>
</reference>
<keyword evidence="4 5" id="KW-0472">Membrane</keyword>
<dbReference type="PANTHER" id="PTHR35340">
    <property type="entry name" value="PQQ ENZYME REPEAT PROTEIN-RELATED"/>
    <property type="match status" value="1"/>
</dbReference>
<dbReference type="InterPro" id="IPR039535">
    <property type="entry name" value="ASST-like"/>
</dbReference>
<evidence type="ECO:0000313" key="6">
    <source>
        <dbReference type="EMBL" id="GAM38028.1"/>
    </source>
</evidence>
<dbReference type="SUPFAM" id="SSF50998">
    <property type="entry name" value="Quinoprotein alcohol dehydrogenase-like"/>
    <property type="match status" value="1"/>
</dbReference>